<organism evidence="4 5">
    <name type="scientific">Candidatus Falkowbacteria bacterium GW2011_GWF2_39_8</name>
    <dbReference type="NCBI Taxonomy" id="1618642"/>
    <lineage>
        <taxon>Bacteria</taxon>
        <taxon>Candidatus Falkowiibacteriota</taxon>
    </lineage>
</organism>
<evidence type="ECO:0000256" key="2">
    <source>
        <dbReference type="SAM" id="Phobius"/>
    </source>
</evidence>
<dbReference type="InterPro" id="IPR006121">
    <property type="entry name" value="HMA_dom"/>
</dbReference>
<feature type="domain" description="HMA" evidence="3">
    <location>
        <begin position="6"/>
        <end position="72"/>
    </location>
</feature>
<dbReference type="Gene3D" id="2.60.40.420">
    <property type="entry name" value="Cupredoxins - blue copper proteins"/>
    <property type="match status" value="2"/>
</dbReference>
<feature type="transmembrane region" description="Helical" evidence="2">
    <location>
        <begin position="87"/>
        <end position="104"/>
    </location>
</feature>
<evidence type="ECO:0000313" key="5">
    <source>
        <dbReference type="Proteomes" id="UP000034137"/>
    </source>
</evidence>
<dbReference type="Pfam" id="PF00403">
    <property type="entry name" value="HMA"/>
    <property type="match status" value="1"/>
</dbReference>
<dbReference type="InterPro" id="IPR028096">
    <property type="entry name" value="EfeO_Cupredoxin"/>
</dbReference>
<dbReference type="SUPFAM" id="SSF55008">
    <property type="entry name" value="HMA, heavy metal-associated domain"/>
    <property type="match status" value="1"/>
</dbReference>
<feature type="transmembrane region" description="Helical" evidence="2">
    <location>
        <begin position="290"/>
        <end position="315"/>
    </location>
</feature>
<dbReference type="InterPro" id="IPR017969">
    <property type="entry name" value="Heavy-metal-associated_CS"/>
</dbReference>
<evidence type="ECO:0000313" key="4">
    <source>
        <dbReference type="EMBL" id="KKR32840.1"/>
    </source>
</evidence>
<name>A0A0G0SDR2_9BACT</name>
<protein>
    <recommendedName>
        <fullName evidence="3">HMA domain-containing protein</fullName>
    </recommendedName>
</protein>
<dbReference type="EMBL" id="LBXO01000021">
    <property type="protein sequence ID" value="KKR32840.1"/>
    <property type="molecule type" value="Genomic_DNA"/>
</dbReference>
<feature type="transmembrane region" description="Helical" evidence="2">
    <location>
        <begin position="170"/>
        <end position="194"/>
    </location>
</feature>
<dbReference type="SUPFAM" id="SSF49503">
    <property type="entry name" value="Cupredoxins"/>
    <property type="match status" value="2"/>
</dbReference>
<dbReference type="CDD" id="cd00371">
    <property type="entry name" value="HMA"/>
    <property type="match status" value="1"/>
</dbReference>
<dbReference type="PROSITE" id="PS01047">
    <property type="entry name" value="HMA_1"/>
    <property type="match status" value="1"/>
</dbReference>
<keyword evidence="2" id="KW-0472">Membrane</keyword>
<dbReference type="PANTHER" id="PTHR42208:SF1">
    <property type="entry name" value="HEAVY METAL TRANSPORTER"/>
    <property type="match status" value="1"/>
</dbReference>
<dbReference type="Pfam" id="PF13386">
    <property type="entry name" value="DsbD_2"/>
    <property type="match status" value="1"/>
</dbReference>
<keyword evidence="1" id="KW-0479">Metal-binding</keyword>
<dbReference type="GO" id="GO:0046872">
    <property type="term" value="F:metal ion binding"/>
    <property type="evidence" value="ECO:0007669"/>
    <property type="project" value="UniProtKB-KW"/>
</dbReference>
<dbReference type="Pfam" id="PF13473">
    <property type="entry name" value="Cupredoxin_1"/>
    <property type="match status" value="2"/>
</dbReference>
<evidence type="ECO:0000256" key="1">
    <source>
        <dbReference type="ARBA" id="ARBA00022723"/>
    </source>
</evidence>
<reference evidence="4 5" key="1">
    <citation type="journal article" date="2015" name="Nature">
        <title>rRNA introns, odd ribosomes, and small enigmatic genomes across a large radiation of phyla.</title>
        <authorList>
            <person name="Brown C.T."/>
            <person name="Hug L.A."/>
            <person name="Thomas B.C."/>
            <person name="Sharon I."/>
            <person name="Castelle C.J."/>
            <person name="Singh A."/>
            <person name="Wilkins M.J."/>
            <person name="Williams K.H."/>
            <person name="Banfield J.F."/>
        </authorList>
    </citation>
    <scope>NUCLEOTIDE SEQUENCE [LARGE SCALE GENOMIC DNA]</scope>
</reference>
<dbReference type="PROSITE" id="PS50846">
    <property type="entry name" value="HMA_2"/>
    <property type="match status" value="1"/>
</dbReference>
<dbReference type="AlphaFoldDB" id="A0A0G0SDR2"/>
<keyword evidence="2" id="KW-0812">Transmembrane</keyword>
<sequence>MSHNLNKFTLPIKGMHCRSCELLVEEELDKVHNVKKTDVNYKTGKVEIFYAAEKPSLNKIEEAITAAGYEVGEADKKSLFSQNPKDYKELGFTVLFVLGAYWLLQGLGLTSLNIGAASNPSSFGVVVMIGLVAGFSTCMALVGGLTLGMATKHAEKHPEATTSQKFRPHLFFNLGRIAGYAFFGAILGGVGSVFQLSSTLMGFLTILVGLVMLIIGLQLIEIFPALSSWKLTLPKGVSKLFGINKHQKEYSHKNSMMLGAMTFFALGTAPGLLSIGGLTSVMKGRTAKRFFKFAGVVVIFLSLFNLSNGFTLAGFDLSAPEKTTTAKKDPNVKMVNGVQVVKMKELAGGYSPNKFTITKGIPVRWEIDAQAPFSCAASIVAPKLKIQKNLKEGLNVFEFTPKEVGKIPFSCAMGMYTGSFNVVDKNSAAPAAAEEDAAPVAAAPGTCGSAGGCGCGSAKKIVPDAEPTEALTDSASDEQVIKTTYTSDRDISPNTFTVKAGQPVRFEIDAKDNGAGCMNYIMIPGLVDQPELLEAGGKIVWNFTPTDTGIYKVTCGMGMSRGTLIVE</sequence>
<dbReference type="InterPro" id="IPR036163">
    <property type="entry name" value="HMA_dom_sf"/>
</dbReference>
<feature type="transmembrane region" description="Helical" evidence="2">
    <location>
        <begin position="255"/>
        <end position="278"/>
    </location>
</feature>
<gene>
    <name evidence="4" type="ORF">UT64_C0021G0011</name>
</gene>
<dbReference type="PANTHER" id="PTHR42208">
    <property type="entry name" value="HEAVY METAL TRANSPORTER-RELATED"/>
    <property type="match status" value="1"/>
</dbReference>
<dbReference type="Proteomes" id="UP000034137">
    <property type="component" value="Unassembled WGS sequence"/>
</dbReference>
<feature type="transmembrane region" description="Helical" evidence="2">
    <location>
        <begin position="124"/>
        <end position="149"/>
    </location>
</feature>
<comment type="caution">
    <text evidence="4">The sequence shown here is derived from an EMBL/GenBank/DDBJ whole genome shotgun (WGS) entry which is preliminary data.</text>
</comment>
<dbReference type="InterPro" id="IPR008972">
    <property type="entry name" value="Cupredoxin"/>
</dbReference>
<accession>A0A0G0SDR2</accession>
<evidence type="ECO:0000259" key="3">
    <source>
        <dbReference type="PROSITE" id="PS50846"/>
    </source>
</evidence>
<feature type="transmembrane region" description="Helical" evidence="2">
    <location>
        <begin position="200"/>
        <end position="220"/>
    </location>
</feature>
<dbReference type="InterPro" id="IPR039447">
    <property type="entry name" value="UreH-like_TM_dom"/>
</dbReference>
<proteinExistence type="predicted"/>
<dbReference type="Gene3D" id="3.30.70.100">
    <property type="match status" value="1"/>
</dbReference>
<keyword evidence="2" id="KW-1133">Transmembrane helix</keyword>